<name>A0A9W9PSG5_9EURO</name>
<dbReference type="EMBL" id="JAPZBO010000009">
    <property type="protein sequence ID" value="KAJ5303722.1"/>
    <property type="molecule type" value="Genomic_DNA"/>
</dbReference>
<evidence type="ECO:0000313" key="1">
    <source>
        <dbReference type="EMBL" id="KAJ5303722.1"/>
    </source>
</evidence>
<keyword evidence="2" id="KW-1185">Reference proteome</keyword>
<dbReference type="AlphaFoldDB" id="A0A9W9PSG5"/>
<dbReference type="SUPFAM" id="SSF55729">
    <property type="entry name" value="Acyl-CoA N-acyltransferases (Nat)"/>
    <property type="match status" value="1"/>
</dbReference>
<reference evidence="1" key="2">
    <citation type="journal article" date="2023" name="IMA Fungus">
        <title>Comparative genomic study of the Penicillium genus elucidates a diverse pangenome and 15 lateral gene transfer events.</title>
        <authorList>
            <person name="Petersen C."/>
            <person name="Sorensen T."/>
            <person name="Nielsen M.R."/>
            <person name="Sondergaard T.E."/>
            <person name="Sorensen J.L."/>
            <person name="Fitzpatrick D.A."/>
            <person name="Frisvad J.C."/>
            <person name="Nielsen K.L."/>
        </authorList>
    </citation>
    <scope>NUCLEOTIDE SEQUENCE</scope>
    <source>
        <strain evidence="1">IBT 21472</strain>
    </source>
</reference>
<evidence type="ECO:0000313" key="2">
    <source>
        <dbReference type="Proteomes" id="UP001147746"/>
    </source>
</evidence>
<dbReference type="InterPro" id="IPR016181">
    <property type="entry name" value="Acyl_CoA_acyltransferase"/>
</dbReference>
<gene>
    <name evidence="1" type="ORF">N7476_010521</name>
</gene>
<proteinExistence type="predicted"/>
<organism evidence="1 2">
    <name type="scientific">Penicillium atrosanguineum</name>
    <dbReference type="NCBI Taxonomy" id="1132637"/>
    <lineage>
        <taxon>Eukaryota</taxon>
        <taxon>Fungi</taxon>
        <taxon>Dikarya</taxon>
        <taxon>Ascomycota</taxon>
        <taxon>Pezizomycotina</taxon>
        <taxon>Eurotiomycetes</taxon>
        <taxon>Eurotiomycetidae</taxon>
        <taxon>Eurotiales</taxon>
        <taxon>Aspergillaceae</taxon>
        <taxon>Penicillium</taxon>
    </lineage>
</organism>
<evidence type="ECO:0008006" key="3">
    <source>
        <dbReference type="Google" id="ProtNLM"/>
    </source>
</evidence>
<sequence>MIEPHTAHMCECAELLHMRRQAEVCKELYPDHEILIQSVPKGGITIRTLPAFGGKLNRVVGCGEEGALADADLKELESVFAIVGLKPEIHLSPFAQPSVSEFLVSRGYVETATLVTHWCDLKQAMFADMAPCSTGPTVLVRRATADEAGRFIEASAAGFQTNGRTHELLRALASIATRRKDSTLYFAFVNDEIAGTAAMATMATAEGQVAHLYLDSTLMGHRGQGVQLALIRARLLDAVRHGLDVASSITRVGHGSARNARRAGLRLAYTTRIFNQLRG</sequence>
<dbReference type="Proteomes" id="UP001147746">
    <property type="component" value="Unassembled WGS sequence"/>
</dbReference>
<accession>A0A9W9PSG5</accession>
<protein>
    <recommendedName>
        <fullName evidence="3">N-acetyltransferase domain-containing protein</fullName>
    </recommendedName>
</protein>
<dbReference type="Gene3D" id="3.40.630.30">
    <property type="match status" value="1"/>
</dbReference>
<reference evidence="1" key="1">
    <citation type="submission" date="2022-12" db="EMBL/GenBank/DDBJ databases">
        <authorList>
            <person name="Petersen C."/>
        </authorList>
    </citation>
    <scope>NUCLEOTIDE SEQUENCE</scope>
    <source>
        <strain evidence="1">IBT 21472</strain>
    </source>
</reference>
<comment type="caution">
    <text evidence="1">The sequence shown here is derived from an EMBL/GenBank/DDBJ whole genome shotgun (WGS) entry which is preliminary data.</text>
</comment>